<gene>
    <name evidence="2" type="ORF">VBRA1451_LOCUS15128</name>
</gene>
<dbReference type="EMBL" id="HBGB01025990">
    <property type="protein sequence ID" value="CAD9060058.1"/>
    <property type="molecule type" value="Transcribed_RNA"/>
</dbReference>
<sequence>MCACLLFLVRLSVRQPASLVQPAAQTKQPLRPVPSAQLPPVERVCVHARGKGPVNTNEERGKAREAFCVWVHVPSYVPCISFSLCVGYSASLSVCLSVCIGDWERGGEGDSAIEHTSMRVCIMCGWI</sequence>
<proteinExistence type="predicted"/>
<organism evidence="2">
    <name type="scientific">Vitrella brassicaformis</name>
    <dbReference type="NCBI Taxonomy" id="1169539"/>
    <lineage>
        <taxon>Eukaryota</taxon>
        <taxon>Sar</taxon>
        <taxon>Alveolata</taxon>
        <taxon>Colpodellida</taxon>
        <taxon>Vitrellaceae</taxon>
        <taxon>Vitrella</taxon>
    </lineage>
</organism>
<feature type="chain" id="PRO_5030548701" description="Secreted protein" evidence="1">
    <location>
        <begin position="20"/>
        <end position="127"/>
    </location>
</feature>
<evidence type="ECO:0000313" key="2">
    <source>
        <dbReference type="EMBL" id="CAD9060058.1"/>
    </source>
</evidence>
<reference evidence="2" key="1">
    <citation type="submission" date="2021-01" db="EMBL/GenBank/DDBJ databases">
        <authorList>
            <person name="Corre E."/>
            <person name="Pelletier E."/>
            <person name="Niang G."/>
            <person name="Scheremetjew M."/>
            <person name="Finn R."/>
            <person name="Kale V."/>
            <person name="Holt S."/>
            <person name="Cochrane G."/>
            <person name="Meng A."/>
            <person name="Brown T."/>
            <person name="Cohen L."/>
        </authorList>
    </citation>
    <scope>NUCLEOTIDE SEQUENCE</scope>
    <source>
        <strain evidence="2">CCMP3346</strain>
    </source>
</reference>
<name>A0A7S1K0Q1_9ALVE</name>
<dbReference type="AlphaFoldDB" id="A0A7S1K0Q1"/>
<feature type="signal peptide" evidence="1">
    <location>
        <begin position="1"/>
        <end position="19"/>
    </location>
</feature>
<keyword evidence="1" id="KW-0732">Signal</keyword>
<evidence type="ECO:0008006" key="3">
    <source>
        <dbReference type="Google" id="ProtNLM"/>
    </source>
</evidence>
<evidence type="ECO:0000256" key="1">
    <source>
        <dbReference type="SAM" id="SignalP"/>
    </source>
</evidence>
<protein>
    <recommendedName>
        <fullName evidence="3">Secreted protein</fullName>
    </recommendedName>
</protein>
<accession>A0A7S1K0Q1</accession>